<feature type="compositionally biased region" description="Basic and acidic residues" evidence="1">
    <location>
        <begin position="1"/>
        <end position="10"/>
    </location>
</feature>
<feature type="region of interest" description="Disordered" evidence="1">
    <location>
        <begin position="216"/>
        <end position="235"/>
    </location>
</feature>
<evidence type="ECO:0000313" key="3">
    <source>
        <dbReference type="Proteomes" id="UP000287651"/>
    </source>
</evidence>
<protein>
    <submittedName>
        <fullName evidence="2">Uncharacterized protein</fullName>
    </submittedName>
</protein>
<dbReference type="Proteomes" id="UP000287651">
    <property type="component" value="Unassembled WGS sequence"/>
</dbReference>
<dbReference type="EMBL" id="AMZH03008930">
    <property type="protein sequence ID" value="RRT57940.1"/>
    <property type="molecule type" value="Genomic_DNA"/>
</dbReference>
<evidence type="ECO:0000256" key="1">
    <source>
        <dbReference type="SAM" id="MobiDB-lite"/>
    </source>
</evidence>
<reference evidence="2 3" key="1">
    <citation type="journal article" date="2014" name="Agronomy (Basel)">
        <title>A Draft Genome Sequence for Ensete ventricosum, the Drought-Tolerant Tree Against Hunger.</title>
        <authorList>
            <person name="Harrison J."/>
            <person name="Moore K.A."/>
            <person name="Paszkiewicz K."/>
            <person name="Jones T."/>
            <person name="Grant M."/>
            <person name="Ambacheew D."/>
            <person name="Muzemil S."/>
            <person name="Studholme D.J."/>
        </authorList>
    </citation>
    <scope>NUCLEOTIDE SEQUENCE [LARGE SCALE GENOMIC DNA]</scope>
</reference>
<feature type="region of interest" description="Disordered" evidence="1">
    <location>
        <begin position="1"/>
        <end position="93"/>
    </location>
</feature>
<dbReference type="AlphaFoldDB" id="A0A426Z1T3"/>
<name>A0A426Z1T3_ENSVE</name>
<proteinExistence type="predicted"/>
<evidence type="ECO:0000313" key="2">
    <source>
        <dbReference type="EMBL" id="RRT57940.1"/>
    </source>
</evidence>
<gene>
    <name evidence="2" type="ORF">B296_00041315</name>
</gene>
<accession>A0A426Z1T3</accession>
<feature type="compositionally biased region" description="Basic residues" evidence="1">
    <location>
        <begin position="49"/>
        <end position="65"/>
    </location>
</feature>
<sequence>MPAPRTESRSPSEVQEILTEEATRRASEEETRGAPDVPSKHRAMDSVAQRKKSKDSSRHKLHHKADRFASRAAKGKGPAGPAEETPTPRPKSRLVKELCHPGVDGWGYHAIRMSSLSECALDAPLEMDLASLTHGAGIWLDGEASRNISEPHRSLGWLLTFITSMDNKVDLLRKEVQRLKEGGDPDAVATVEARASDAQSLADNLQIELDEASRHRESVEMELGEAQEKLANLRR</sequence>
<organism evidence="2 3">
    <name type="scientific">Ensete ventricosum</name>
    <name type="common">Abyssinian banana</name>
    <name type="synonym">Musa ensete</name>
    <dbReference type="NCBI Taxonomy" id="4639"/>
    <lineage>
        <taxon>Eukaryota</taxon>
        <taxon>Viridiplantae</taxon>
        <taxon>Streptophyta</taxon>
        <taxon>Embryophyta</taxon>
        <taxon>Tracheophyta</taxon>
        <taxon>Spermatophyta</taxon>
        <taxon>Magnoliopsida</taxon>
        <taxon>Liliopsida</taxon>
        <taxon>Zingiberales</taxon>
        <taxon>Musaceae</taxon>
        <taxon>Ensete</taxon>
    </lineage>
</organism>
<feature type="compositionally biased region" description="Basic and acidic residues" evidence="1">
    <location>
        <begin position="21"/>
        <end position="44"/>
    </location>
</feature>
<comment type="caution">
    <text evidence="2">The sequence shown here is derived from an EMBL/GenBank/DDBJ whole genome shotgun (WGS) entry which is preliminary data.</text>
</comment>